<accession>A0A7U2EZK2</accession>
<proteinExistence type="predicted"/>
<protein>
    <submittedName>
        <fullName evidence="1">Uncharacterized protein</fullName>
    </submittedName>
</protein>
<dbReference type="AlphaFoldDB" id="A0A7U2EZK2"/>
<evidence type="ECO:0000313" key="1">
    <source>
        <dbReference type="EMBL" id="QRC95882.1"/>
    </source>
</evidence>
<evidence type="ECO:0000313" key="2">
    <source>
        <dbReference type="Proteomes" id="UP000663193"/>
    </source>
</evidence>
<dbReference type="EMBL" id="CP069028">
    <property type="protein sequence ID" value="QRC95882.1"/>
    <property type="molecule type" value="Genomic_DNA"/>
</dbReference>
<dbReference type="Proteomes" id="UP000663193">
    <property type="component" value="Chromosome 6"/>
</dbReference>
<organism evidence="1 2">
    <name type="scientific">Phaeosphaeria nodorum (strain SN15 / ATCC MYA-4574 / FGSC 10173)</name>
    <name type="common">Glume blotch fungus</name>
    <name type="synonym">Parastagonospora nodorum</name>
    <dbReference type="NCBI Taxonomy" id="321614"/>
    <lineage>
        <taxon>Eukaryota</taxon>
        <taxon>Fungi</taxon>
        <taxon>Dikarya</taxon>
        <taxon>Ascomycota</taxon>
        <taxon>Pezizomycotina</taxon>
        <taxon>Dothideomycetes</taxon>
        <taxon>Pleosporomycetidae</taxon>
        <taxon>Pleosporales</taxon>
        <taxon>Pleosporineae</taxon>
        <taxon>Phaeosphaeriaceae</taxon>
        <taxon>Parastagonospora</taxon>
    </lineage>
</organism>
<keyword evidence="2" id="KW-1185">Reference proteome</keyword>
<sequence>MLQGAGIVARPGPGLLSYCNWQETRRVSTTCIVVLWTSRLTGRWFFMGDMLETNGRKVQMRIARSVEFDLRP</sequence>
<dbReference type="VEuPathDB" id="FungiDB:JI435_408060"/>
<reference evidence="2" key="1">
    <citation type="journal article" date="2021" name="BMC Genomics">
        <title>Chromosome-level genome assembly and manually-curated proteome of model necrotroph Parastagonospora nodorum Sn15 reveals a genome-wide trove of candidate effector homologs, and redundancy of virulence-related functions within an accessory chromosome.</title>
        <authorList>
            <person name="Bertazzoni S."/>
            <person name="Jones D.A.B."/>
            <person name="Phan H.T."/>
            <person name="Tan K.-C."/>
            <person name="Hane J.K."/>
        </authorList>
    </citation>
    <scope>NUCLEOTIDE SEQUENCE [LARGE SCALE GENOMIC DNA]</scope>
    <source>
        <strain evidence="2">SN15 / ATCC MYA-4574 / FGSC 10173)</strain>
    </source>
</reference>
<name>A0A7U2EZK2_PHANO</name>
<gene>
    <name evidence="1" type="ORF">JI435_408060</name>
</gene>